<dbReference type="PANTHER" id="PTHR36450">
    <property type="entry name" value="THIOREDOXIN"/>
    <property type="match status" value="1"/>
</dbReference>
<dbReference type="PANTHER" id="PTHR36450:SF1">
    <property type="entry name" value="THIOREDOXIN"/>
    <property type="match status" value="1"/>
</dbReference>
<reference evidence="4 5" key="1">
    <citation type="journal article" date="2014" name="Int. J. Syst. Evol. Microbiol.">
        <title>Phaeodactylibacter xiamenensis gen. nov., sp. nov., a member of the family Saprospiraceae isolated from the marine alga Phaeodactylum tricornutum.</title>
        <authorList>
            <person name="Chen Z.Jr."/>
            <person name="Lei X."/>
            <person name="Lai Q."/>
            <person name="Li Y."/>
            <person name="Zhang B."/>
            <person name="Zhang J."/>
            <person name="Zhang H."/>
            <person name="Yang L."/>
            <person name="Zheng W."/>
            <person name="Tian Y."/>
            <person name="Yu Z."/>
            <person name="Xu H.Jr."/>
            <person name="Zheng T."/>
        </authorList>
    </citation>
    <scope>NUCLEOTIDE SEQUENCE [LARGE SCALE GENOMIC DNA]</scope>
    <source>
        <strain evidence="4 5">KD52</strain>
    </source>
</reference>
<evidence type="ECO:0000313" key="5">
    <source>
        <dbReference type="Proteomes" id="UP000029736"/>
    </source>
</evidence>
<sequence length="78" mass="8391">MKTIKILGTGCPKCKQTEAVVRKAVADLGADADIQKVEDIQDIMQYNILSTPAVVIDEVVQIKGRVPNAAELEALLKA</sequence>
<keyword evidence="2" id="KW-0676">Redox-active center</keyword>
<feature type="active site" description="Nucleophile" evidence="1">
    <location>
        <position position="11"/>
    </location>
</feature>
<dbReference type="AlphaFoldDB" id="A0A098S3M9"/>
<evidence type="ECO:0000256" key="2">
    <source>
        <dbReference type="PIRSR" id="PIRSR037031-51"/>
    </source>
</evidence>
<keyword evidence="2" id="KW-1015">Disulfide bond</keyword>
<dbReference type="SUPFAM" id="SSF52833">
    <property type="entry name" value="Thioredoxin-like"/>
    <property type="match status" value="1"/>
</dbReference>
<dbReference type="InterPro" id="IPR005243">
    <property type="entry name" value="THIRX-like_proc"/>
</dbReference>
<organism evidence="4 5">
    <name type="scientific">Phaeodactylibacter xiamenensis</name>
    <dbReference type="NCBI Taxonomy" id="1524460"/>
    <lineage>
        <taxon>Bacteria</taxon>
        <taxon>Pseudomonadati</taxon>
        <taxon>Bacteroidota</taxon>
        <taxon>Saprospiria</taxon>
        <taxon>Saprospirales</taxon>
        <taxon>Haliscomenobacteraceae</taxon>
        <taxon>Phaeodactylibacter</taxon>
    </lineage>
</organism>
<protein>
    <recommendedName>
        <fullName evidence="3">Thioredoxin-like fold domain-containing protein</fullName>
    </recommendedName>
</protein>
<evidence type="ECO:0000313" key="4">
    <source>
        <dbReference type="EMBL" id="KGE86959.1"/>
    </source>
</evidence>
<dbReference type="PIRSF" id="PIRSF037031">
    <property type="entry name" value="Redox_disulphide_2"/>
    <property type="match status" value="1"/>
</dbReference>
<feature type="active site" description="Nucleophile" evidence="1">
    <location>
        <position position="14"/>
    </location>
</feature>
<accession>A0A098S3M9</accession>
<feature type="domain" description="Thioredoxin-like fold" evidence="3">
    <location>
        <begin position="3"/>
        <end position="77"/>
    </location>
</feature>
<dbReference type="STRING" id="1524460.IX84_18130"/>
<dbReference type="NCBIfam" id="TIGR00412">
    <property type="entry name" value="redox_disulf_2"/>
    <property type="match status" value="1"/>
</dbReference>
<evidence type="ECO:0000259" key="3">
    <source>
        <dbReference type="Pfam" id="PF13192"/>
    </source>
</evidence>
<dbReference type="Proteomes" id="UP000029736">
    <property type="component" value="Unassembled WGS sequence"/>
</dbReference>
<dbReference type="Pfam" id="PF13192">
    <property type="entry name" value="Thioredoxin_3"/>
    <property type="match status" value="1"/>
</dbReference>
<feature type="disulfide bond" description="Redox-active" evidence="2">
    <location>
        <begin position="11"/>
        <end position="14"/>
    </location>
</feature>
<proteinExistence type="predicted"/>
<dbReference type="InterPro" id="IPR036249">
    <property type="entry name" value="Thioredoxin-like_sf"/>
</dbReference>
<evidence type="ECO:0000256" key="1">
    <source>
        <dbReference type="PIRSR" id="PIRSR037031-50"/>
    </source>
</evidence>
<dbReference type="InterPro" id="IPR012336">
    <property type="entry name" value="Thioredoxin-like_fold"/>
</dbReference>
<comment type="caution">
    <text evidence="4">The sequence shown here is derived from an EMBL/GenBank/DDBJ whole genome shotgun (WGS) entry which is preliminary data.</text>
</comment>
<dbReference type="RefSeq" id="WP_044223560.1">
    <property type="nucleotide sequence ID" value="NZ_JBKAGJ010000008.1"/>
</dbReference>
<name>A0A098S3M9_9BACT</name>
<dbReference type="Gene3D" id="3.40.30.10">
    <property type="entry name" value="Glutaredoxin"/>
    <property type="match status" value="1"/>
</dbReference>
<dbReference type="OrthoDB" id="9800630at2"/>
<gene>
    <name evidence="4" type="ORF">IX84_18130</name>
</gene>
<keyword evidence="5" id="KW-1185">Reference proteome</keyword>
<dbReference type="EMBL" id="JPOS01000039">
    <property type="protein sequence ID" value="KGE86959.1"/>
    <property type="molecule type" value="Genomic_DNA"/>
</dbReference>